<organism evidence="4 5">
    <name type="scientific">Cirrhinus mrigala</name>
    <name type="common">Mrigala</name>
    <dbReference type="NCBI Taxonomy" id="683832"/>
    <lineage>
        <taxon>Eukaryota</taxon>
        <taxon>Metazoa</taxon>
        <taxon>Chordata</taxon>
        <taxon>Craniata</taxon>
        <taxon>Vertebrata</taxon>
        <taxon>Euteleostomi</taxon>
        <taxon>Actinopterygii</taxon>
        <taxon>Neopterygii</taxon>
        <taxon>Teleostei</taxon>
        <taxon>Ostariophysi</taxon>
        <taxon>Cypriniformes</taxon>
        <taxon>Cyprinidae</taxon>
        <taxon>Labeoninae</taxon>
        <taxon>Labeonini</taxon>
        <taxon>Cirrhinus</taxon>
    </lineage>
</organism>
<dbReference type="InterPro" id="IPR003599">
    <property type="entry name" value="Ig_sub"/>
</dbReference>
<dbReference type="InterPro" id="IPR050488">
    <property type="entry name" value="Ig_Fc_receptor"/>
</dbReference>
<evidence type="ECO:0000313" key="4">
    <source>
        <dbReference type="EMBL" id="KAL0149250.1"/>
    </source>
</evidence>
<feature type="domain" description="Ig-like" evidence="3">
    <location>
        <begin position="117"/>
        <end position="200"/>
    </location>
</feature>
<feature type="domain" description="Ig-like" evidence="3">
    <location>
        <begin position="33"/>
        <end position="112"/>
    </location>
</feature>
<dbReference type="Pfam" id="PF13895">
    <property type="entry name" value="Ig_2"/>
    <property type="match status" value="2"/>
</dbReference>
<comment type="caution">
    <text evidence="4">The sequence shown here is derived from an EMBL/GenBank/DDBJ whole genome shotgun (WGS) entry which is preliminary data.</text>
</comment>
<gene>
    <name evidence="4" type="ORF">M9458_055484</name>
</gene>
<protein>
    <recommendedName>
        <fullName evidence="3">Ig-like domain-containing protein</fullName>
    </recommendedName>
</protein>
<dbReference type="PANTHER" id="PTHR11481">
    <property type="entry name" value="IMMUNOGLOBULIN FC RECEPTOR"/>
    <property type="match status" value="1"/>
</dbReference>
<dbReference type="AlphaFoldDB" id="A0ABD0MJV8"/>
<dbReference type="SUPFAM" id="SSF48726">
    <property type="entry name" value="Immunoglobulin"/>
    <property type="match status" value="2"/>
</dbReference>
<dbReference type="SMART" id="SM00408">
    <property type="entry name" value="IGc2"/>
    <property type="match status" value="2"/>
</dbReference>
<keyword evidence="1" id="KW-0732">Signal</keyword>
<keyword evidence="2" id="KW-1015">Disulfide bond</keyword>
<accession>A0ABD0MJV8</accession>
<dbReference type="Gene3D" id="2.60.40.10">
    <property type="entry name" value="Immunoglobulins"/>
    <property type="match status" value="2"/>
</dbReference>
<dbReference type="InterPro" id="IPR007110">
    <property type="entry name" value="Ig-like_dom"/>
</dbReference>
<dbReference type="EMBL" id="JAMKFB020000485">
    <property type="protein sequence ID" value="KAL0149250.1"/>
    <property type="molecule type" value="Genomic_DNA"/>
</dbReference>
<dbReference type="InterPro" id="IPR036179">
    <property type="entry name" value="Ig-like_dom_sf"/>
</dbReference>
<reference evidence="4 5" key="1">
    <citation type="submission" date="2024-05" db="EMBL/GenBank/DDBJ databases">
        <title>Genome sequencing and assembly of Indian major carp, Cirrhinus mrigala (Hamilton, 1822).</title>
        <authorList>
            <person name="Mohindra V."/>
            <person name="Chowdhury L.M."/>
            <person name="Lal K."/>
            <person name="Jena J.K."/>
        </authorList>
    </citation>
    <scope>NUCLEOTIDE SEQUENCE [LARGE SCALE GENOMIC DNA]</scope>
    <source>
        <strain evidence="4">CM1030</strain>
        <tissue evidence="4">Blood</tissue>
    </source>
</reference>
<dbReference type="SMART" id="SM00409">
    <property type="entry name" value="IG"/>
    <property type="match status" value="2"/>
</dbReference>
<keyword evidence="5" id="KW-1185">Reference proteome</keyword>
<evidence type="ECO:0000256" key="2">
    <source>
        <dbReference type="ARBA" id="ARBA00023157"/>
    </source>
</evidence>
<evidence type="ECO:0000313" key="5">
    <source>
        <dbReference type="Proteomes" id="UP001529510"/>
    </source>
</evidence>
<name>A0ABD0MJV8_CIRMR</name>
<evidence type="ECO:0000259" key="3">
    <source>
        <dbReference type="PROSITE" id="PS50835"/>
    </source>
</evidence>
<proteinExistence type="predicted"/>
<dbReference type="Proteomes" id="UP001529510">
    <property type="component" value="Unassembled WGS sequence"/>
</dbReference>
<evidence type="ECO:0000256" key="1">
    <source>
        <dbReference type="ARBA" id="ARBA00022729"/>
    </source>
</evidence>
<dbReference type="InterPro" id="IPR003598">
    <property type="entry name" value="Ig_sub2"/>
</dbReference>
<dbReference type="PROSITE" id="PS50835">
    <property type="entry name" value="IG_LIKE"/>
    <property type="match status" value="2"/>
</dbReference>
<dbReference type="InterPro" id="IPR013783">
    <property type="entry name" value="Ig-like_fold"/>
</dbReference>
<sequence length="219" mass="24316">MFCCINVHTETPIATPVTESTLHHCTLTDKPQPTLTVNPQSSVFTGDTVTLICDVGQSTGWTIHWRKDSNTESTDAATKTIKSVSVSDGGRYQCRAKRGEYYSEFSNTAEITVKERPKPAVLVQPDKNVFKEETITLTCHIQETGDWQYSWYKDKNNITGQNQKHIIPSVASSHSGVYNCKATQSKAPTYSQMSDGVTLTVSGECVHLFLTSFQPKQTE</sequence>
<dbReference type="PANTHER" id="PTHR11481:SF64">
    <property type="entry name" value="FC RECEPTOR-LIKE PROTEIN 4"/>
    <property type="match status" value="1"/>
</dbReference>